<name>A0A367RXM2_9NOSO</name>
<dbReference type="NCBIfam" id="NF033519">
    <property type="entry name" value="transpos_ISAzo13"/>
    <property type="match status" value="1"/>
</dbReference>
<organism evidence="1 2">
    <name type="scientific">Nostoc minutum NIES-26</name>
    <dbReference type="NCBI Taxonomy" id="1844469"/>
    <lineage>
        <taxon>Bacteria</taxon>
        <taxon>Bacillati</taxon>
        <taxon>Cyanobacteriota</taxon>
        <taxon>Cyanophyceae</taxon>
        <taxon>Nostocales</taxon>
        <taxon>Nostocaceae</taxon>
        <taxon>Nostoc</taxon>
    </lineage>
</organism>
<sequence>MSDQQVVESIQDKYDSLKPYLNEKTRRIWAAIEARSLGWGGVSQVASATGLSRTTIHAGMRLLSEQDRVKSEDESTRIRTNGGGRKLVEEQDAMLLSDLESLIEPITLGDPESLLKWTSKSVVKLAAALNLGGHRISPKSVYNLLESLGYSLQSNRKTRDGSSHPDRDEQFLHISNQVKHFHSQNEPVISVDTKKKELIGDLKNSGSEWCNSQQPVEVRMHDFVDPQLGKAIPYGIYDLTLNKGWVNVGVNHNTAEFAVESIRHWWHSMGKQLYPHSEQIMITADCGGSNSYRSRLWKLKLQELATQTGKTIHVCHFPPGTSKWNKIEHRLFCHITQNWRGRPLTSLQVVIN</sequence>
<dbReference type="EMBL" id="LXQD01000022">
    <property type="protein sequence ID" value="RCJ41347.1"/>
    <property type="molecule type" value="Genomic_DNA"/>
</dbReference>
<keyword evidence="2" id="KW-1185">Reference proteome</keyword>
<dbReference type="InterPro" id="IPR011518">
    <property type="entry name" value="Transposase_36"/>
</dbReference>
<evidence type="ECO:0000313" key="1">
    <source>
        <dbReference type="EMBL" id="RCJ41347.1"/>
    </source>
</evidence>
<proteinExistence type="predicted"/>
<dbReference type="Pfam" id="PF07592">
    <property type="entry name" value="DDE_Tnp_ISAZ013"/>
    <property type="match status" value="1"/>
</dbReference>
<reference evidence="1" key="1">
    <citation type="submission" date="2016-04" db="EMBL/GenBank/DDBJ databases">
        <authorList>
            <person name="Tabuchi Yagui T.R."/>
        </authorList>
    </citation>
    <scope>NUCLEOTIDE SEQUENCE [LARGE SCALE GENOMIC DNA]</scope>
    <source>
        <strain evidence="1">NIES-26</strain>
    </source>
</reference>
<gene>
    <name evidence="1" type="ORF">A6770_36135</name>
</gene>
<dbReference type="AlphaFoldDB" id="A0A367RXM2"/>
<protein>
    <submittedName>
        <fullName evidence="1">Transposase</fullName>
    </submittedName>
</protein>
<accession>A0A367RXM2</accession>
<evidence type="ECO:0000313" key="2">
    <source>
        <dbReference type="Proteomes" id="UP000252107"/>
    </source>
</evidence>
<feature type="non-terminal residue" evidence="1">
    <location>
        <position position="352"/>
    </location>
</feature>
<comment type="caution">
    <text evidence="1">The sequence shown here is derived from an EMBL/GenBank/DDBJ whole genome shotgun (WGS) entry which is preliminary data.</text>
</comment>
<dbReference type="Proteomes" id="UP000252107">
    <property type="component" value="Unassembled WGS sequence"/>
</dbReference>